<gene>
    <name evidence="2" type="ORF">Rsub_12604</name>
</gene>
<evidence type="ECO:0000256" key="1">
    <source>
        <dbReference type="SAM" id="MobiDB-lite"/>
    </source>
</evidence>
<keyword evidence="3" id="KW-1185">Reference proteome</keyword>
<accession>A0A2V0PGH5</accession>
<feature type="compositionally biased region" description="Low complexity" evidence="1">
    <location>
        <begin position="39"/>
        <end position="50"/>
    </location>
</feature>
<dbReference type="EMBL" id="BDRX01000140">
    <property type="protein sequence ID" value="GBF98958.1"/>
    <property type="molecule type" value="Genomic_DNA"/>
</dbReference>
<organism evidence="2 3">
    <name type="scientific">Raphidocelis subcapitata</name>
    <dbReference type="NCBI Taxonomy" id="307507"/>
    <lineage>
        <taxon>Eukaryota</taxon>
        <taxon>Viridiplantae</taxon>
        <taxon>Chlorophyta</taxon>
        <taxon>core chlorophytes</taxon>
        <taxon>Chlorophyceae</taxon>
        <taxon>CS clade</taxon>
        <taxon>Sphaeropleales</taxon>
        <taxon>Selenastraceae</taxon>
        <taxon>Raphidocelis</taxon>
    </lineage>
</organism>
<proteinExistence type="predicted"/>
<reference evidence="2 3" key="1">
    <citation type="journal article" date="2018" name="Sci. Rep.">
        <title>Raphidocelis subcapitata (=Pseudokirchneriella subcapitata) provides an insight into genome evolution and environmental adaptations in the Sphaeropleales.</title>
        <authorList>
            <person name="Suzuki S."/>
            <person name="Yamaguchi H."/>
            <person name="Nakajima N."/>
            <person name="Kawachi M."/>
        </authorList>
    </citation>
    <scope>NUCLEOTIDE SEQUENCE [LARGE SCALE GENOMIC DNA]</scope>
    <source>
        <strain evidence="2 3">NIES-35</strain>
    </source>
</reference>
<name>A0A2V0PGH5_9CHLO</name>
<protein>
    <submittedName>
        <fullName evidence="2">Uncharacterized protein</fullName>
    </submittedName>
</protein>
<dbReference type="InParanoid" id="A0A2V0PGH5"/>
<evidence type="ECO:0000313" key="3">
    <source>
        <dbReference type="Proteomes" id="UP000247498"/>
    </source>
</evidence>
<feature type="region of interest" description="Disordered" evidence="1">
    <location>
        <begin position="150"/>
        <end position="169"/>
    </location>
</feature>
<evidence type="ECO:0000313" key="2">
    <source>
        <dbReference type="EMBL" id="GBF98958.1"/>
    </source>
</evidence>
<sequence>MFLIFCAAGMWLARDRPHFTRVVGGGVLRLNAQPPSPPQHQQQQQLEQQQQQPPETYLPLALAHVLVCATFHWNVQKLIYLEMLLRTAATYRTRVDALLVTDSARSLEAAIGLWDGSFKPEVQSLWRLGPPGRVCALGGPRAICARPKRTQASWTQQGIDRASGSGARS</sequence>
<dbReference type="AlphaFoldDB" id="A0A2V0PGH5"/>
<dbReference type="Proteomes" id="UP000247498">
    <property type="component" value="Unassembled WGS sequence"/>
</dbReference>
<feature type="region of interest" description="Disordered" evidence="1">
    <location>
        <begin position="30"/>
        <end position="50"/>
    </location>
</feature>
<comment type="caution">
    <text evidence="2">The sequence shown here is derived from an EMBL/GenBank/DDBJ whole genome shotgun (WGS) entry which is preliminary data.</text>
</comment>